<gene>
    <name evidence="1" type="ORF">F0919_11410</name>
</gene>
<dbReference type="InterPro" id="IPR026341">
    <property type="entry name" value="T9SS_type_B"/>
</dbReference>
<dbReference type="Proteomes" id="UP000323632">
    <property type="component" value="Unassembled WGS sequence"/>
</dbReference>
<protein>
    <submittedName>
        <fullName evidence="1">Gliding motility-associated C-terminal domain-containing protein</fullName>
    </submittedName>
</protein>
<dbReference type="Gene3D" id="2.60.40.10">
    <property type="entry name" value="Immunoglobulins"/>
    <property type="match status" value="1"/>
</dbReference>
<keyword evidence="2" id="KW-1185">Reference proteome</keyword>
<evidence type="ECO:0000313" key="1">
    <source>
        <dbReference type="EMBL" id="KAA5533150.1"/>
    </source>
</evidence>
<comment type="caution">
    <text evidence="1">The sequence shown here is derived from an EMBL/GenBank/DDBJ whole genome shotgun (WGS) entry which is preliminary data.</text>
</comment>
<dbReference type="EMBL" id="VWSH01000003">
    <property type="protein sequence ID" value="KAA5533150.1"/>
    <property type="molecule type" value="Genomic_DNA"/>
</dbReference>
<dbReference type="AlphaFoldDB" id="A0A5M6CFD5"/>
<sequence length="623" mass="66137">MPVSWLKGSALLALSVICCYYSHGQLPTSNLLYMRSPTGSDIYNYDPTQPVSATNPGLNTIQLPGPPGHGLAICEVLGSGNSILTFYTIINDRYWYYDPFTSDWVNTHNLTGSNGMAVNFGGGGGFIYNFDAIGGNLYKYDGTGNGSLLLGIPGYGSLVGAGGVADVVVDCEGNWYIMLLLPGNNTNSYLRKYNPAGILLQSWTINNPNNFTSGPGFGIVNNTIYLINQITNPTALSIPSAPLGSGTIDFNTNPPLLPINTLNDDMASVPASTGAISPTINITTPDNPVCPGMVITFTSAITNGGNNPGYQWFVNGVAIAGATNASFSFTPDNGDTVTCQLVRTAPSCNLKATVLSNAVIMNVLSPEIPVFQYNTAVFCKNAMAGVPVFSPPGGTFSVSPDGLAIDINTGIIDPNTSNTGTYVITYTPVVPAAGCKADSVQDTVTIVSLPLAHINTFNAVDDLCLNDALSLFATHEPGCIYEWSPADFFPDGNSGVNVTARAISSGTIYLSAINSDGCINSDTIFIKAKPCCDVFLPNAFSPDNDGLNDVFKMYSKSSMQQAISFTIYNRWGQKVFFTSDMSDGWNGTYNSNPANAGVYFYYLHYTCSDGTEKTLNGEVTLIR</sequence>
<reference evidence="1 2" key="1">
    <citation type="submission" date="2019-09" db="EMBL/GenBank/DDBJ databases">
        <title>Genome sequence and assembly of Taibaiella sp.</title>
        <authorList>
            <person name="Chhetri G."/>
        </authorList>
    </citation>
    <scope>NUCLEOTIDE SEQUENCE [LARGE SCALE GENOMIC DNA]</scope>
    <source>
        <strain evidence="1 2">KVB11</strain>
    </source>
</reference>
<proteinExistence type="predicted"/>
<evidence type="ECO:0000313" key="2">
    <source>
        <dbReference type="Proteomes" id="UP000323632"/>
    </source>
</evidence>
<organism evidence="1 2">
    <name type="scientific">Taibaiella lutea</name>
    <dbReference type="NCBI Taxonomy" id="2608001"/>
    <lineage>
        <taxon>Bacteria</taxon>
        <taxon>Pseudomonadati</taxon>
        <taxon>Bacteroidota</taxon>
        <taxon>Chitinophagia</taxon>
        <taxon>Chitinophagales</taxon>
        <taxon>Chitinophagaceae</taxon>
        <taxon>Taibaiella</taxon>
    </lineage>
</organism>
<dbReference type="Pfam" id="PF13585">
    <property type="entry name" value="CHU_C"/>
    <property type="match status" value="1"/>
</dbReference>
<dbReference type="NCBIfam" id="TIGR04131">
    <property type="entry name" value="Bac_Flav_CTERM"/>
    <property type="match status" value="1"/>
</dbReference>
<dbReference type="SUPFAM" id="SSF63829">
    <property type="entry name" value="Calcium-dependent phosphotriesterase"/>
    <property type="match status" value="1"/>
</dbReference>
<name>A0A5M6CFD5_9BACT</name>
<dbReference type="InterPro" id="IPR013783">
    <property type="entry name" value="Ig-like_fold"/>
</dbReference>
<accession>A0A5M6CFD5</accession>